<feature type="chain" id="PRO_5045318477" evidence="4">
    <location>
        <begin position="23"/>
        <end position="454"/>
    </location>
</feature>
<evidence type="ECO:0000256" key="2">
    <source>
        <dbReference type="SAM" id="MobiDB-lite"/>
    </source>
</evidence>
<evidence type="ECO:0000313" key="5">
    <source>
        <dbReference type="EMBL" id="KAF7684605.1"/>
    </source>
</evidence>
<comment type="caution">
    <text evidence="5">The sequence shown here is derived from an EMBL/GenBank/DDBJ whole genome shotgun (WGS) entry which is preliminary data.</text>
</comment>
<feature type="region of interest" description="Disordered" evidence="2">
    <location>
        <begin position="391"/>
        <end position="413"/>
    </location>
</feature>
<feature type="transmembrane region" description="Helical" evidence="3">
    <location>
        <begin position="427"/>
        <end position="449"/>
    </location>
</feature>
<dbReference type="Proteomes" id="UP001516464">
    <property type="component" value="Unassembled WGS sequence"/>
</dbReference>
<protein>
    <submittedName>
        <fullName evidence="5">Uncharacterized protein</fullName>
    </submittedName>
</protein>
<evidence type="ECO:0000256" key="4">
    <source>
        <dbReference type="SAM" id="SignalP"/>
    </source>
</evidence>
<keyword evidence="3" id="KW-0812">Transmembrane</keyword>
<reference evidence="5 6" key="1">
    <citation type="submission" date="2019-01" db="EMBL/GenBank/DDBJ databases">
        <title>Genomes sequencing and comparative genomics of infectious freshwater microsporidia, Cucumispora dikerogammari and Thelohania contejeani.</title>
        <authorList>
            <person name="Cormier A."/>
            <person name="Giraud I."/>
            <person name="Wattier R."/>
            <person name="Teixeira M."/>
            <person name="Grandjean F."/>
            <person name="Rigaud T."/>
            <person name="Cordaux R."/>
        </authorList>
    </citation>
    <scope>NUCLEOTIDE SEQUENCE [LARGE SCALE GENOMIC DNA]</scope>
    <source>
        <strain evidence="5">T1</strain>
        <tissue evidence="5">Spores</tissue>
    </source>
</reference>
<evidence type="ECO:0000256" key="1">
    <source>
        <dbReference type="SAM" id="Coils"/>
    </source>
</evidence>
<accession>A0ABQ7I291</accession>
<gene>
    <name evidence="5" type="ORF">TCON_0216</name>
</gene>
<evidence type="ECO:0000256" key="3">
    <source>
        <dbReference type="SAM" id="Phobius"/>
    </source>
</evidence>
<dbReference type="EMBL" id="SBIQ01000007">
    <property type="protein sequence ID" value="KAF7684605.1"/>
    <property type="molecule type" value="Genomic_DNA"/>
</dbReference>
<keyword evidence="1" id="KW-0175">Coiled coil</keyword>
<feature type="compositionally biased region" description="Low complexity" evidence="2">
    <location>
        <begin position="391"/>
        <end position="400"/>
    </location>
</feature>
<feature type="signal peptide" evidence="4">
    <location>
        <begin position="1"/>
        <end position="22"/>
    </location>
</feature>
<evidence type="ECO:0000313" key="6">
    <source>
        <dbReference type="Proteomes" id="UP001516464"/>
    </source>
</evidence>
<keyword evidence="3" id="KW-0472">Membrane</keyword>
<keyword evidence="6" id="KW-1185">Reference proteome</keyword>
<proteinExistence type="predicted"/>
<organism evidence="5 6">
    <name type="scientific">Astathelohania contejeani</name>
    <dbReference type="NCBI Taxonomy" id="164912"/>
    <lineage>
        <taxon>Eukaryota</taxon>
        <taxon>Fungi</taxon>
        <taxon>Fungi incertae sedis</taxon>
        <taxon>Microsporidia</taxon>
        <taxon>Astathelohaniidae</taxon>
        <taxon>Astathelohania</taxon>
    </lineage>
</organism>
<feature type="coiled-coil region" evidence="1">
    <location>
        <begin position="49"/>
        <end position="80"/>
    </location>
</feature>
<sequence>MNIYRSFLICLFQLSEITCVATNENNDQLILKNDEAKEVLKLFVYEWELRDEKDQRINEKINISNLKNNLLGELNNLENESHIIILIPKKSVDKHMDLICFSSVEIIRQADDNEDIHIHKGCNIYHVGCLDKNIKYICSIPYKEDGLKNYCVNVNLKILKNKKKFKKAVADEFKKFIKQESIDFNEEIGKIYADQLSTLDHERKFGSLDLSYTDRKSNKNVPLPASQDLNIVVNNDLCQSIINSTWDRINEEFENILHRKLDVSESFIDLTRIICDSGIEFNLSSQILHNSDEVNLFDYFKDNITITYKNDKKKELDPAASNILKRHLKIPEIISNIKKLVSSYYKKFIIPRSIIQDNFSDMSFTATPMSAHERINLEPYEDINYDDSTEEASYTTSSSTGVSKYGNTHKKSKNKEKKSGFWYNYKLYIYIGSGIVIISCLWIISYMLLLNKYF</sequence>
<name>A0ABQ7I291_9MICR</name>
<keyword evidence="4" id="KW-0732">Signal</keyword>
<keyword evidence="3" id="KW-1133">Transmembrane helix</keyword>